<organism evidence="5 6">
    <name type="scientific">Rubritalea profundi</name>
    <dbReference type="NCBI Taxonomy" id="1658618"/>
    <lineage>
        <taxon>Bacteria</taxon>
        <taxon>Pseudomonadati</taxon>
        <taxon>Verrucomicrobiota</taxon>
        <taxon>Verrucomicrobiia</taxon>
        <taxon>Verrucomicrobiales</taxon>
        <taxon>Rubritaleaceae</taxon>
        <taxon>Rubritalea</taxon>
    </lineage>
</organism>
<dbReference type="OrthoDB" id="9805462at2"/>
<proteinExistence type="inferred from homology"/>
<evidence type="ECO:0000256" key="3">
    <source>
        <dbReference type="HAMAP-Rule" id="MF_00023"/>
    </source>
</evidence>
<dbReference type="NCBIfam" id="NF003843">
    <property type="entry name" value="PRK05422.1"/>
    <property type="match status" value="1"/>
</dbReference>
<dbReference type="InterPro" id="IPR000037">
    <property type="entry name" value="SsrA-bd_prot"/>
</dbReference>
<dbReference type="GO" id="GO:0005829">
    <property type="term" value="C:cytosol"/>
    <property type="evidence" value="ECO:0007669"/>
    <property type="project" value="TreeGrafter"/>
</dbReference>
<evidence type="ECO:0000256" key="2">
    <source>
        <dbReference type="ARBA" id="ARBA00022884"/>
    </source>
</evidence>
<evidence type="ECO:0000313" key="6">
    <source>
        <dbReference type="Proteomes" id="UP000239907"/>
    </source>
</evidence>
<dbReference type="InterPro" id="IPR020081">
    <property type="entry name" value="SsrA-bd_prot_CS"/>
</dbReference>
<gene>
    <name evidence="3" type="primary">smpB</name>
    <name evidence="5" type="ORF">BSZ32_08760</name>
</gene>
<dbReference type="Pfam" id="PF01668">
    <property type="entry name" value="SmpB"/>
    <property type="match status" value="1"/>
</dbReference>
<feature type="region of interest" description="Disordered" evidence="4">
    <location>
        <begin position="125"/>
        <end position="153"/>
    </location>
</feature>
<evidence type="ECO:0000256" key="1">
    <source>
        <dbReference type="ARBA" id="ARBA00022490"/>
    </source>
</evidence>
<reference evidence="5 6" key="1">
    <citation type="submission" date="2016-12" db="EMBL/GenBank/DDBJ databases">
        <title>Study of bacterial adaptation to deep sea.</title>
        <authorList>
            <person name="Song J."/>
            <person name="Yoshizawa S."/>
            <person name="Kogure K."/>
        </authorList>
    </citation>
    <scope>NUCLEOTIDE SEQUENCE [LARGE SCALE GENOMIC DNA]</scope>
    <source>
        <strain evidence="5 6">SAORIC-165</strain>
    </source>
</reference>
<dbReference type="AlphaFoldDB" id="A0A2S7U0R6"/>
<dbReference type="RefSeq" id="WP_105043084.1">
    <property type="nucleotide sequence ID" value="NZ_MQWA01000001.1"/>
</dbReference>
<dbReference type="PANTHER" id="PTHR30308">
    <property type="entry name" value="TMRNA-BINDING COMPONENT OF TRANS-TRANSLATION TAGGING COMPLEX"/>
    <property type="match status" value="1"/>
</dbReference>
<keyword evidence="6" id="KW-1185">Reference proteome</keyword>
<dbReference type="Gene3D" id="2.40.280.10">
    <property type="match status" value="1"/>
</dbReference>
<keyword evidence="1 3" id="KW-0963">Cytoplasm</keyword>
<comment type="caution">
    <text evidence="5">The sequence shown here is derived from an EMBL/GenBank/DDBJ whole genome shotgun (WGS) entry which is preliminary data.</text>
</comment>
<comment type="function">
    <text evidence="3">Required for rescue of stalled ribosomes mediated by trans-translation. Binds to transfer-messenger RNA (tmRNA), required for stable association of tmRNA with ribosomes. tmRNA and SmpB together mimic tRNA shape, replacing the anticodon stem-loop with SmpB. tmRNA is encoded by the ssrA gene; the 2 termini fold to resemble tRNA(Ala) and it encodes a 'tag peptide', a short internal open reading frame. During trans-translation Ala-aminoacylated tmRNA acts like a tRNA, entering the A-site of stalled ribosomes, displacing the stalled mRNA. The ribosome then switches to translate the ORF on the tmRNA; the nascent peptide is terminated with the 'tag peptide' encoded by the tmRNA and targeted for degradation. The ribosome is freed to recommence translation, which seems to be the essential function of trans-translation.</text>
</comment>
<sequence length="153" mass="17923">MSDEISKNRKARHEYHILETYEAGMELKGTEVKSIRAGKVNIADSFARVEKGQLFLYGCDIQPWETAGSWFQHQSRRPRRLLVHKSEILKLDLQTSQKGCTLVCLRMYWHNRKVKVEIGVAKGKTHTDKRHALKDQVEKREAQREMSRFNKGR</sequence>
<comment type="subcellular location">
    <subcellularLocation>
        <location evidence="3">Cytoplasm</location>
    </subcellularLocation>
    <text evidence="3">The tmRNA-SmpB complex associates with stalled 70S ribosomes.</text>
</comment>
<dbReference type="GO" id="GO:0070930">
    <property type="term" value="P:trans-translation-dependent protein tagging"/>
    <property type="evidence" value="ECO:0007669"/>
    <property type="project" value="TreeGrafter"/>
</dbReference>
<protein>
    <recommendedName>
        <fullName evidence="3">SsrA-binding protein</fullName>
    </recommendedName>
    <alternativeName>
        <fullName evidence="3">Small protein B</fullName>
    </alternativeName>
</protein>
<dbReference type="PROSITE" id="PS01317">
    <property type="entry name" value="SSRP"/>
    <property type="match status" value="1"/>
</dbReference>
<dbReference type="SUPFAM" id="SSF74982">
    <property type="entry name" value="Small protein B (SmpB)"/>
    <property type="match status" value="1"/>
</dbReference>
<evidence type="ECO:0000313" key="5">
    <source>
        <dbReference type="EMBL" id="PQJ28585.1"/>
    </source>
</evidence>
<dbReference type="Proteomes" id="UP000239907">
    <property type="component" value="Unassembled WGS sequence"/>
</dbReference>
<dbReference type="GO" id="GO:0003723">
    <property type="term" value="F:RNA binding"/>
    <property type="evidence" value="ECO:0007669"/>
    <property type="project" value="UniProtKB-UniRule"/>
</dbReference>
<feature type="compositionally biased region" description="Basic and acidic residues" evidence="4">
    <location>
        <begin position="133"/>
        <end position="153"/>
    </location>
</feature>
<accession>A0A2S7U0R6</accession>
<dbReference type="HAMAP" id="MF_00023">
    <property type="entry name" value="SmpB"/>
    <property type="match status" value="1"/>
</dbReference>
<dbReference type="NCBIfam" id="TIGR00086">
    <property type="entry name" value="smpB"/>
    <property type="match status" value="1"/>
</dbReference>
<dbReference type="InterPro" id="IPR023620">
    <property type="entry name" value="SmpB"/>
</dbReference>
<dbReference type="GO" id="GO:0070929">
    <property type="term" value="P:trans-translation"/>
    <property type="evidence" value="ECO:0007669"/>
    <property type="project" value="UniProtKB-UniRule"/>
</dbReference>
<keyword evidence="2 3" id="KW-0694">RNA-binding</keyword>
<dbReference type="CDD" id="cd09294">
    <property type="entry name" value="SmpB"/>
    <property type="match status" value="1"/>
</dbReference>
<dbReference type="EMBL" id="MQWA01000001">
    <property type="protein sequence ID" value="PQJ28585.1"/>
    <property type="molecule type" value="Genomic_DNA"/>
</dbReference>
<evidence type="ECO:0000256" key="4">
    <source>
        <dbReference type="SAM" id="MobiDB-lite"/>
    </source>
</evidence>
<comment type="similarity">
    <text evidence="3">Belongs to the SmpB family.</text>
</comment>
<name>A0A2S7U0R6_9BACT</name>
<dbReference type="PANTHER" id="PTHR30308:SF2">
    <property type="entry name" value="SSRA-BINDING PROTEIN"/>
    <property type="match status" value="1"/>
</dbReference>